<evidence type="ECO:0000313" key="3">
    <source>
        <dbReference type="WBParaSite" id="Hba_05455"/>
    </source>
</evidence>
<proteinExistence type="predicted"/>
<sequence length="87" mass="10046">MAFMAVGVQLDDSYHMLQGADNQVGLRWIRLRHHERSDSNLDMIFIGSRRCNCTIRKSPKAIRDNSLTKSKNYRLNPVTTNSNQKKP</sequence>
<reference evidence="3" key="1">
    <citation type="submission" date="2016-11" db="UniProtKB">
        <authorList>
            <consortium name="WormBaseParasite"/>
        </authorList>
    </citation>
    <scope>IDENTIFICATION</scope>
</reference>
<dbReference type="WBParaSite" id="Hba_05455">
    <property type="protein sequence ID" value="Hba_05455"/>
    <property type="gene ID" value="Hba_05455"/>
</dbReference>
<dbReference type="Proteomes" id="UP000095283">
    <property type="component" value="Unplaced"/>
</dbReference>
<evidence type="ECO:0000256" key="1">
    <source>
        <dbReference type="SAM" id="MobiDB-lite"/>
    </source>
</evidence>
<keyword evidence="2" id="KW-1185">Reference proteome</keyword>
<accession>A0A1I7WK92</accession>
<feature type="compositionally biased region" description="Polar residues" evidence="1">
    <location>
        <begin position="77"/>
        <end position="87"/>
    </location>
</feature>
<protein>
    <submittedName>
        <fullName evidence="3">Uncharacterized protein</fullName>
    </submittedName>
</protein>
<organism evidence="2 3">
    <name type="scientific">Heterorhabditis bacteriophora</name>
    <name type="common">Entomopathogenic nematode worm</name>
    <dbReference type="NCBI Taxonomy" id="37862"/>
    <lineage>
        <taxon>Eukaryota</taxon>
        <taxon>Metazoa</taxon>
        <taxon>Ecdysozoa</taxon>
        <taxon>Nematoda</taxon>
        <taxon>Chromadorea</taxon>
        <taxon>Rhabditida</taxon>
        <taxon>Rhabditina</taxon>
        <taxon>Rhabditomorpha</taxon>
        <taxon>Strongyloidea</taxon>
        <taxon>Heterorhabditidae</taxon>
        <taxon>Heterorhabditis</taxon>
    </lineage>
</organism>
<evidence type="ECO:0000313" key="2">
    <source>
        <dbReference type="Proteomes" id="UP000095283"/>
    </source>
</evidence>
<name>A0A1I7WK92_HETBA</name>
<feature type="region of interest" description="Disordered" evidence="1">
    <location>
        <begin position="61"/>
        <end position="87"/>
    </location>
</feature>
<dbReference type="AlphaFoldDB" id="A0A1I7WK92"/>